<keyword evidence="7" id="KW-0175">Coiled coil</keyword>
<dbReference type="SMART" id="SM00387">
    <property type="entry name" value="HATPase_c"/>
    <property type="match status" value="1"/>
</dbReference>
<dbReference type="InterPro" id="IPR010559">
    <property type="entry name" value="Sig_transdc_His_kin_internal"/>
</dbReference>
<evidence type="ECO:0000256" key="5">
    <source>
        <dbReference type="ARBA" id="ARBA00022777"/>
    </source>
</evidence>
<protein>
    <submittedName>
        <fullName evidence="9">Sensor histidine kinase</fullName>
    </submittedName>
</protein>
<keyword evidence="3" id="KW-0597">Phosphoprotein</keyword>
<feature type="domain" description="HAMP" evidence="8">
    <location>
        <begin position="317"/>
        <end position="370"/>
    </location>
</feature>
<dbReference type="AlphaFoldDB" id="A0A4Q9DWB5"/>
<dbReference type="SUPFAM" id="SSF55874">
    <property type="entry name" value="ATPase domain of HSP90 chaperone/DNA topoisomerase II/histidine kinase"/>
    <property type="match status" value="1"/>
</dbReference>
<sequence length="598" mass="67629">MKPFHKLLRRLRSTRLATKMFLFLFFSSSFVLALLAWNTLGRAEEVYKSMALKDSEIIISRTNEFIDSYLDNVQTIMLQLAFRRELFGEGLNEKEKEAILREYVRSNGSVLSTLYVIPDHGNVVSSTQLYYSILGNPHLTRLVKLAKLNYGAVNWSEPYESPLSQRTMAFVTPVSTPEGRPLGVVVLEIDLNQLSAKLSRLLETEAQSFTVLSAEQSVVASNPQSRLIPRQLRQGNTFSEELIGQLADLPIGTSRMQLLDKPIIAVKSNTNRLGWSLISIFDEASFFRDIRGLYTYYRDAALYWVVLLCVGSYLLSRYFTLPIKRLALRMDRVKALEFHSVLPPESRGDEIGELARSYHAMMERIRSLSQEVRQIEEQKRDYEIRMLQSQIGPHFLHNTLACIESLAFQQKIAEVQMTIHSLTGLLSLSIGRKTPFITLKEELQGLHMFVQIQNIRYGKQIALNVQMSAELGEQQIPRLTLQPIIENAIFHGIVPTGRRGKIGIKVVAGRNGMNIFVRDNGIGMEEAQARSLLGAERGTPSSGSFNSLGLANVNSRLQLYYGSPYGLKIRGRLQKGTVVRVRVPLISRFQPISETVTL</sequence>
<reference evidence="9 10" key="1">
    <citation type="submission" date="2019-02" db="EMBL/GenBank/DDBJ databases">
        <title>Paenibacillus sp. nov., isolated from surface-sterilized tissue of Thalictrum simplex L.</title>
        <authorList>
            <person name="Tuo L."/>
        </authorList>
    </citation>
    <scope>NUCLEOTIDE SEQUENCE [LARGE SCALE GENOMIC DNA]</scope>
    <source>
        <strain evidence="9 10">N2SHLJ1</strain>
    </source>
</reference>
<dbReference type="Pfam" id="PF00672">
    <property type="entry name" value="HAMP"/>
    <property type="match status" value="1"/>
</dbReference>
<evidence type="ECO:0000256" key="7">
    <source>
        <dbReference type="SAM" id="Coils"/>
    </source>
</evidence>
<evidence type="ECO:0000256" key="2">
    <source>
        <dbReference type="ARBA" id="ARBA00022475"/>
    </source>
</evidence>
<dbReference type="OrthoDB" id="9809348at2"/>
<comment type="caution">
    <text evidence="9">The sequence shown here is derived from an EMBL/GenBank/DDBJ whole genome shotgun (WGS) entry which is preliminary data.</text>
</comment>
<dbReference type="SMART" id="SM00304">
    <property type="entry name" value="HAMP"/>
    <property type="match status" value="1"/>
</dbReference>
<dbReference type="Pfam" id="PF02518">
    <property type="entry name" value="HATPase_c"/>
    <property type="match status" value="1"/>
</dbReference>
<keyword evidence="6" id="KW-0472">Membrane</keyword>
<feature type="coiled-coil region" evidence="7">
    <location>
        <begin position="358"/>
        <end position="385"/>
    </location>
</feature>
<evidence type="ECO:0000313" key="9">
    <source>
        <dbReference type="EMBL" id="TBL80686.1"/>
    </source>
</evidence>
<dbReference type="Gene3D" id="3.30.565.10">
    <property type="entry name" value="Histidine kinase-like ATPase, C-terminal domain"/>
    <property type="match status" value="1"/>
</dbReference>
<dbReference type="Pfam" id="PF06580">
    <property type="entry name" value="His_kinase"/>
    <property type="match status" value="1"/>
</dbReference>
<dbReference type="Proteomes" id="UP000293142">
    <property type="component" value="Unassembled WGS sequence"/>
</dbReference>
<comment type="subcellular location">
    <subcellularLocation>
        <location evidence="1">Cell membrane</location>
        <topology evidence="1">Multi-pass membrane protein</topology>
    </subcellularLocation>
</comment>
<gene>
    <name evidence="9" type="ORF">EYB31_05515</name>
</gene>
<evidence type="ECO:0000256" key="6">
    <source>
        <dbReference type="ARBA" id="ARBA00023136"/>
    </source>
</evidence>
<keyword evidence="2" id="KW-1003">Cell membrane</keyword>
<evidence type="ECO:0000256" key="1">
    <source>
        <dbReference type="ARBA" id="ARBA00004651"/>
    </source>
</evidence>
<organism evidence="9 10">
    <name type="scientific">Paenibacillus thalictri</name>
    <dbReference type="NCBI Taxonomy" id="2527873"/>
    <lineage>
        <taxon>Bacteria</taxon>
        <taxon>Bacillati</taxon>
        <taxon>Bacillota</taxon>
        <taxon>Bacilli</taxon>
        <taxon>Bacillales</taxon>
        <taxon>Paenibacillaceae</taxon>
        <taxon>Paenibacillus</taxon>
    </lineage>
</organism>
<dbReference type="GO" id="GO:0005886">
    <property type="term" value="C:plasma membrane"/>
    <property type="evidence" value="ECO:0007669"/>
    <property type="project" value="UniProtKB-SubCell"/>
</dbReference>
<dbReference type="PANTHER" id="PTHR34220:SF7">
    <property type="entry name" value="SENSOR HISTIDINE KINASE YPDA"/>
    <property type="match status" value="1"/>
</dbReference>
<keyword evidence="5 9" id="KW-0418">Kinase</keyword>
<accession>A0A4Q9DWB5</accession>
<dbReference type="PANTHER" id="PTHR34220">
    <property type="entry name" value="SENSOR HISTIDINE KINASE YPDA"/>
    <property type="match status" value="1"/>
</dbReference>
<dbReference type="Gene3D" id="3.30.450.20">
    <property type="entry name" value="PAS domain"/>
    <property type="match status" value="2"/>
</dbReference>
<proteinExistence type="predicted"/>
<dbReference type="CDD" id="cd06225">
    <property type="entry name" value="HAMP"/>
    <property type="match status" value="1"/>
</dbReference>
<keyword evidence="10" id="KW-1185">Reference proteome</keyword>
<evidence type="ECO:0000256" key="3">
    <source>
        <dbReference type="ARBA" id="ARBA00022553"/>
    </source>
</evidence>
<dbReference type="InterPro" id="IPR050640">
    <property type="entry name" value="Bact_2-comp_sensor_kinase"/>
</dbReference>
<dbReference type="Gene3D" id="6.10.340.10">
    <property type="match status" value="1"/>
</dbReference>
<name>A0A4Q9DWB5_9BACL</name>
<evidence type="ECO:0000313" key="10">
    <source>
        <dbReference type="Proteomes" id="UP000293142"/>
    </source>
</evidence>
<keyword evidence="4" id="KW-0808">Transferase</keyword>
<dbReference type="SUPFAM" id="SSF158472">
    <property type="entry name" value="HAMP domain-like"/>
    <property type="match status" value="1"/>
</dbReference>
<dbReference type="InterPro" id="IPR003594">
    <property type="entry name" value="HATPase_dom"/>
</dbReference>
<dbReference type="RefSeq" id="WP_131012287.1">
    <property type="nucleotide sequence ID" value="NZ_SIRE01000004.1"/>
</dbReference>
<dbReference type="PROSITE" id="PS50885">
    <property type="entry name" value="HAMP"/>
    <property type="match status" value="1"/>
</dbReference>
<evidence type="ECO:0000259" key="8">
    <source>
        <dbReference type="PROSITE" id="PS50885"/>
    </source>
</evidence>
<dbReference type="InterPro" id="IPR003660">
    <property type="entry name" value="HAMP_dom"/>
</dbReference>
<dbReference type="EMBL" id="SIRE01000004">
    <property type="protein sequence ID" value="TBL80686.1"/>
    <property type="molecule type" value="Genomic_DNA"/>
</dbReference>
<dbReference type="InterPro" id="IPR036890">
    <property type="entry name" value="HATPase_C_sf"/>
</dbReference>
<dbReference type="CDD" id="cd18773">
    <property type="entry name" value="PDC1_HK_sensor"/>
    <property type="match status" value="1"/>
</dbReference>
<evidence type="ECO:0000256" key="4">
    <source>
        <dbReference type="ARBA" id="ARBA00022679"/>
    </source>
</evidence>
<dbReference type="GO" id="GO:0000155">
    <property type="term" value="F:phosphorelay sensor kinase activity"/>
    <property type="evidence" value="ECO:0007669"/>
    <property type="project" value="InterPro"/>
</dbReference>